<dbReference type="STRING" id="1196324.A374_15534"/>
<dbReference type="AlphaFoldDB" id="I8AG94"/>
<organism evidence="1 2">
    <name type="scientific">Fictibacillus macauensis ZFHKF-1</name>
    <dbReference type="NCBI Taxonomy" id="1196324"/>
    <lineage>
        <taxon>Bacteria</taxon>
        <taxon>Bacillati</taxon>
        <taxon>Bacillota</taxon>
        <taxon>Bacilli</taxon>
        <taxon>Bacillales</taxon>
        <taxon>Fictibacillaceae</taxon>
        <taxon>Fictibacillus</taxon>
    </lineage>
</organism>
<dbReference type="OrthoDB" id="2986513at2"/>
<reference evidence="1 2" key="1">
    <citation type="journal article" date="2012" name="J. Bacteriol.">
        <title>Genome of Bacillus macauensis ZFHKF-1, a Long-Chain-Forming Bacterium.</title>
        <authorList>
            <person name="Cai L."/>
            <person name="Zhang T."/>
        </authorList>
    </citation>
    <scope>NUCLEOTIDE SEQUENCE [LARGE SCALE GENOMIC DNA]</scope>
    <source>
        <strain evidence="1 2">ZFHKF-1</strain>
    </source>
</reference>
<proteinExistence type="predicted"/>
<dbReference type="RefSeq" id="WP_007203180.1">
    <property type="nucleotide sequence ID" value="NZ_AKKV01000034.1"/>
</dbReference>
<accession>I8AG94</accession>
<dbReference type="InterPro" id="IPR014199">
    <property type="entry name" value="Spore_YtxC"/>
</dbReference>
<gene>
    <name evidence="1" type="ORF">A374_15534</name>
</gene>
<dbReference type="PATRIC" id="fig|1196324.3.peg.3182"/>
<dbReference type="Proteomes" id="UP000004080">
    <property type="component" value="Unassembled WGS sequence"/>
</dbReference>
<name>I8AG94_9BACL</name>
<sequence>MAELILANAHEMRTLQEELNQIARTIHMEPSFMESGTCNLRIIAGKETEAAQVLTLYTRKRIEEDRLLHYIENHFYFYDAAEQQAIAAIAKEFIDQERLDVPALCELPTCEEHIINAWQQMLQERRAFTFASFVKFRLRSYNELLLAYVECAIDEYKLELEYQSFIDQLRKCMFKEPPLTNVIHVVWDGTFTLYDDQGQPYSSAVLEAMYERALGVTQELDLDSTVLGPIIGLAPEALYVYGDEEHHGMIYTLQNVFQERFVKRPLAAFFHKKESEWTMQQDFHKGNS</sequence>
<keyword evidence="2" id="KW-1185">Reference proteome</keyword>
<evidence type="ECO:0000313" key="1">
    <source>
        <dbReference type="EMBL" id="EIT84429.1"/>
    </source>
</evidence>
<dbReference type="Pfam" id="PF08812">
    <property type="entry name" value="YtxC"/>
    <property type="match status" value="1"/>
</dbReference>
<comment type="caution">
    <text evidence="1">The sequence shown here is derived from an EMBL/GenBank/DDBJ whole genome shotgun (WGS) entry which is preliminary data.</text>
</comment>
<evidence type="ECO:0000313" key="2">
    <source>
        <dbReference type="Proteomes" id="UP000004080"/>
    </source>
</evidence>
<dbReference type="EMBL" id="AKKV01000034">
    <property type="protein sequence ID" value="EIT84429.1"/>
    <property type="molecule type" value="Genomic_DNA"/>
</dbReference>
<protein>
    <recommendedName>
        <fullName evidence="3">Sporulation protein YtxC</fullName>
    </recommendedName>
</protein>
<evidence type="ECO:0008006" key="3">
    <source>
        <dbReference type="Google" id="ProtNLM"/>
    </source>
</evidence>
<dbReference type="eggNOG" id="ENOG502ZATN">
    <property type="taxonomic scope" value="Bacteria"/>
</dbReference>